<dbReference type="Gene3D" id="1.10.630.10">
    <property type="entry name" value="Cytochrome P450"/>
    <property type="match status" value="1"/>
</dbReference>
<name>A0ABP6GDN5_9ACTN</name>
<proteinExistence type="inferred from homology"/>
<sequence>MLTEQTNSELGRHLLTIRGVQFIFGAQGDPFALLLRAGDDDPLAHGERARELGLHRSSIGAWVTASREVGARILGDHRFSARHEGQGPQHHPGVDVWENPQLCHVVPLDDAFLNLDPAEYDRLAAVAAPLLGTEAVESRRGEAEKAHREVLEGVGDEFDLYHDFAVPAVTRSVADLLGIPDDRRALLSRLHTDLAPALDAGNCPQQLPVTRALLSAVGELRAELESLTRSGAAAGLAGLPRPDAVAAGVLAVVVGIEASATALCNAVETLLDHPAHWERLHRDPGLVDATAHECLRFAPPLHFESRIAREETELAGQTIEAGARVVVLLDAANRDPEAFTDPGTFDPHRTDGARQLSLPGGPADAVTGALVRSQMRAALVALAGARPGLRRTDRVLRRMRSAQLRGVLRFPVA</sequence>
<evidence type="ECO:0000256" key="2">
    <source>
        <dbReference type="SAM" id="MobiDB-lite"/>
    </source>
</evidence>
<organism evidence="3 4">
    <name type="scientific">Streptomyces luteosporeus</name>
    <dbReference type="NCBI Taxonomy" id="173856"/>
    <lineage>
        <taxon>Bacteria</taxon>
        <taxon>Bacillati</taxon>
        <taxon>Actinomycetota</taxon>
        <taxon>Actinomycetes</taxon>
        <taxon>Kitasatosporales</taxon>
        <taxon>Streptomycetaceae</taxon>
        <taxon>Streptomyces</taxon>
    </lineage>
</organism>
<accession>A0ABP6GDN5</accession>
<reference evidence="4" key="1">
    <citation type="journal article" date="2019" name="Int. J. Syst. Evol. Microbiol.">
        <title>The Global Catalogue of Microorganisms (GCM) 10K type strain sequencing project: providing services to taxonomists for standard genome sequencing and annotation.</title>
        <authorList>
            <consortium name="The Broad Institute Genomics Platform"/>
            <consortium name="The Broad Institute Genome Sequencing Center for Infectious Disease"/>
            <person name="Wu L."/>
            <person name="Ma J."/>
        </authorList>
    </citation>
    <scope>NUCLEOTIDE SEQUENCE [LARGE SCALE GENOMIC DNA]</scope>
    <source>
        <strain evidence="4">JCM 4542</strain>
    </source>
</reference>
<dbReference type="InterPro" id="IPR030958">
    <property type="entry name" value="P450-rel_GT_act"/>
</dbReference>
<dbReference type="RefSeq" id="WP_344436603.1">
    <property type="nucleotide sequence ID" value="NZ_BAAASL010000013.1"/>
</dbReference>
<dbReference type="PANTHER" id="PTHR46696">
    <property type="entry name" value="P450, PUTATIVE (EUROFUNG)-RELATED"/>
    <property type="match status" value="1"/>
</dbReference>
<feature type="region of interest" description="Disordered" evidence="2">
    <location>
        <begin position="338"/>
        <end position="360"/>
    </location>
</feature>
<dbReference type="Pfam" id="PF00067">
    <property type="entry name" value="p450"/>
    <property type="match status" value="1"/>
</dbReference>
<comment type="similarity">
    <text evidence="1">Belongs to the cytochrome P450 family.</text>
</comment>
<gene>
    <name evidence="3" type="ORF">GCM10010315_38040</name>
</gene>
<protein>
    <submittedName>
        <fullName evidence="3">Cytochrome P450</fullName>
    </submittedName>
</protein>
<dbReference type="InterPro" id="IPR036396">
    <property type="entry name" value="Cyt_P450_sf"/>
</dbReference>
<dbReference type="InterPro" id="IPR001128">
    <property type="entry name" value="Cyt_P450"/>
</dbReference>
<dbReference type="EMBL" id="BAAASL010000013">
    <property type="protein sequence ID" value="GAA2719585.1"/>
    <property type="molecule type" value="Genomic_DNA"/>
</dbReference>
<dbReference type="SUPFAM" id="SSF48264">
    <property type="entry name" value="Cytochrome P450"/>
    <property type="match status" value="1"/>
</dbReference>
<comment type="caution">
    <text evidence="3">The sequence shown here is derived from an EMBL/GenBank/DDBJ whole genome shotgun (WGS) entry which is preliminary data.</text>
</comment>
<dbReference type="CDD" id="cd11036">
    <property type="entry name" value="AknT-like"/>
    <property type="match status" value="1"/>
</dbReference>
<dbReference type="PANTHER" id="PTHR46696:SF1">
    <property type="entry name" value="CYTOCHROME P450 YJIB-RELATED"/>
    <property type="match status" value="1"/>
</dbReference>
<keyword evidence="4" id="KW-1185">Reference proteome</keyword>
<dbReference type="Proteomes" id="UP001500886">
    <property type="component" value="Unassembled WGS sequence"/>
</dbReference>
<evidence type="ECO:0000256" key="1">
    <source>
        <dbReference type="ARBA" id="ARBA00010617"/>
    </source>
</evidence>
<evidence type="ECO:0000313" key="4">
    <source>
        <dbReference type="Proteomes" id="UP001500886"/>
    </source>
</evidence>
<evidence type="ECO:0000313" key="3">
    <source>
        <dbReference type="EMBL" id="GAA2719585.1"/>
    </source>
</evidence>
<dbReference type="NCBIfam" id="TIGR04515">
    <property type="entry name" value="P450_rel_GT_act"/>
    <property type="match status" value="1"/>
</dbReference>